<comment type="caution">
    <text evidence="3">The sequence shown here is derived from an EMBL/GenBank/DDBJ whole genome shotgun (WGS) entry which is preliminary data.</text>
</comment>
<dbReference type="GO" id="GO:0006508">
    <property type="term" value="P:proteolysis"/>
    <property type="evidence" value="ECO:0007669"/>
    <property type="project" value="UniProtKB-KW"/>
</dbReference>
<keyword evidence="3" id="KW-0378">Hydrolase</keyword>
<feature type="domain" description="Lon proteolytic" evidence="2">
    <location>
        <begin position="144"/>
        <end position="207"/>
    </location>
</feature>
<dbReference type="InterPro" id="IPR008269">
    <property type="entry name" value="Lon_proteolytic"/>
</dbReference>
<dbReference type="InParanoid" id="U5D675"/>
<dbReference type="Proteomes" id="UP000016960">
    <property type="component" value="Unassembled WGS sequence"/>
</dbReference>
<keyword evidence="3" id="KW-0645">Protease</keyword>
<name>U5D675_9CHRO</name>
<dbReference type="PATRIC" id="fig|582515.4.peg.3843"/>
<gene>
    <name evidence="3" type="ORF">KR51_00034220</name>
</gene>
<evidence type="ECO:0000313" key="3">
    <source>
        <dbReference type="EMBL" id="ERN40133.1"/>
    </source>
</evidence>
<dbReference type="SUPFAM" id="SSF54211">
    <property type="entry name" value="Ribosomal protein S5 domain 2-like"/>
    <property type="match status" value="1"/>
</dbReference>
<protein>
    <submittedName>
        <fullName evidence="3">Archaeal serine protease</fullName>
    </submittedName>
</protein>
<keyword evidence="1" id="KW-1133">Transmembrane helix</keyword>
<reference evidence="3 4" key="1">
    <citation type="submission" date="2013-05" db="EMBL/GenBank/DDBJ databases">
        <title>Draft genome sequence of Rubidibacter lacunae KORDI 51-2.</title>
        <authorList>
            <person name="Choi D.H."/>
            <person name="Noh J.H."/>
            <person name="Kwon K.-K."/>
            <person name="Lee J.-H."/>
            <person name="Ryu J.-Y."/>
        </authorList>
    </citation>
    <scope>NUCLEOTIDE SEQUENCE [LARGE SCALE GENOMIC DNA]</scope>
    <source>
        <strain evidence="3 4">KORDI 51-2</strain>
    </source>
</reference>
<organism evidence="3 4">
    <name type="scientific">Rubidibacter lacunae KORDI 51-2</name>
    <dbReference type="NCBI Taxonomy" id="582515"/>
    <lineage>
        <taxon>Bacteria</taxon>
        <taxon>Bacillati</taxon>
        <taxon>Cyanobacteriota</taxon>
        <taxon>Cyanophyceae</taxon>
        <taxon>Oscillatoriophycideae</taxon>
        <taxon>Chroococcales</taxon>
        <taxon>Aphanothecaceae</taxon>
        <taxon>Rubidibacter</taxon>
    </lineage>
</organism>
<dbReference type="RefSeq" id="WP_022609032.1">
    <property type="nucleotide sequence ID" value="NZ_ASSJ01000081.1"/>
</dbReference>
<proteinExistence type="predicted"/>
<dbReference type="GO" id="GO:0004176">
    <property type="term" value="F:ATP-dependent peptidase activity"/>
    <property type="evidence" value="ECO:0007669"/>
    <property type="project" value="InterPro"/>
</dbReference>
<evidence type="ECO:0000313" key="4">
    <source>
        <dbReference type="Proteomes" id="UP000016960"/>
    </source>
</evidence>
<dbReference type="Gene3D" id="3.30.230.10">
    <property type="match status" value="1"/>
</dbReference>
<dbReference type="AlphaFoldDB" id="U5D675"/>
<dbReference type="GO" id="GO:0030163">
    <property type="term" value="P:protein catabolic process"/>
    <property type="evidence" value="ECO:0007669"/>
    <property type="project" value="InterPro"/>
</dbReference>
<dbReference type="eggNOG" id="COG1750">
    <property type="taxonomic scope" value="Bacteria"/>
</dbReference>
<dbReference type="PANTHER" id="PTHR10046">
    <property type="entry name" value="ATP DEPENDENT LON PROTEASE FAMILY MEMBER"/>
    <property type="match status" value="1"/>
</dbReference>
<dbReference type="InterPro" id="IPR020568">
    <property type="entry name" value="Ribosomal_Su5_D2-typ_SF"/>
</dbReference>
<keyword evidence="1" id="KW-0472">Membrane</keyword>
<evidence type="ECO:0000256" key="1">
    <source>
        <dbReference type="SAM" id="Phobius"/>
    </source>
</evidence>
<dbReference type="EMBL" id="ASSJ01000081">
    <property type="protein sequence ID" value="ERN40133.1"/>
    <property type="molecule type" value="Genomic_DNA"/>
</dbReference>
<accession>U5D675</accession>
<dbReference type="GO" id="GO:0004252">
    <property type="term" value="F:serine-type endopeptidase activity"/>
    <property type="evidence" value="ECO:0007669"/>
    <property type="project" value="InterPro"/>
</dbReference>
<dbReference type="Pfam" id="PF05362">
    <property type="entry name" value="Lon_C"/>
    <property type="match status" value="1"/>
</dbReference>
<dbReference type="OrthoDB" id="2356897at2"/>
<feature type="transmembrane region" description="Helical" evidence="1">
    <location>
        <begin position="727"/>
        <end position="747"/>
    </location>
</feature>
<keyword evidence="4" id="KW-1185">Reference proteome</keyword>
<dbReference type="InterPro" id="IPR014721">
    <property type="entry name" value="Ribsml_uS5_D2-typ_fold_subgr"/>
</dbReference>
<evidence type="ECO:0000259" key="2">
    <source>
        <dbReference type="Pfam" id="PF05362"/>
    </source>
</evidence>
<dbReference type="InterPro" id="IPR027065">
    <property type="entry name" value="Lon_Prtase"/>
</dbReference>
<dbReference type="GO" id="GO:0005524">
    <property type="term" value="F:ATP binding"/>
    <property type="evidence" value="ECO:0007669"/>
    <property type="project" value="InterPro"/>
</dbReference>
<keyword evidence="1" id="KW-0812">Transmembrane</keyword>
<sequence>MFQRLSRRRIFRSGSSLLALGLAVAIAFHGAFLAAIAATSSLVMSRSPSVLALMPLAFGRRESNADVMVFRQTTPPTGGVGQATIGIERDPAPLLKVGFFESRLDNAGDQWRSAAWSAIATTSFLLGRDFGHRRFSFEYNGSIDGPSAGGLFTVHVLALALGDKVRADTTMTGTINPDGTIGPVGGIPLKLQGASEAGKRRIAIPAGQLTAEVDAVRQETGLEVFEAANIFDAYRFLTGRPLPLPIGAKDERPQLTPEFYAATTAQVEALQARYRKIEPRKFLGSELGLENEVSDAADIEDGTSPVAFARRGFVSATENFSAAKQSLKDGDLADAYHQTLSALWLAKAVRNLLAVDAVTSSSERVDAPNTNPAVDSNAAIDADRTETSVIASNTDAGAQTKSHRQQRDLIAQAAAHWSKVDSRAEELFARLAGTEARSASDAVNLMRAYGDWIAANGFQKLAQQSLQELESGKLPFNTSTTKTEQALFYSAVAPALADERLQIVEDTLALGFDGTGPVLQRDRVLRFSNTLFQAANASFKAFEALTIQPHAKSTAVAIDVVREEFNTIDATYYLAHAALAATTELAEELDDRTNLPYLQLGGSLLAYLSANSLIAKYYSLKAKFDPELETVGLRVPTEFDNTQGLTSMLDLAEQQARRTIAAARHASSEPGLQILDYDIGRSLREGDAFDKLRALRAFWKARSEANFIAIFSGQFALADRATPLVTVLQWIGGAAAIALAIAGGWWWRSRRRQPHVKS</sequence>